<reference evidence="1 2" key="1">
    <citation type="journal article" date="2010" name="BMC Genomics">
        <title>Metabolic flexibility revealed in the genome of the cyst-forming alpha-1 proteobacterium Rhodospirillum centenum.</title>
        <authorList>
            <person name="Lu Y.K."/>
            <person name="Marden J."/>
            <person name="Han M."/>
            <person name="Swingley W.D."/>
            <person name="Mastrian S.D."/>
            <person name="Chowdhury S.R."/>
            <person name="Hao J."/>
            <person name="Helmy T."/>
            <person name="Kim S."/>
            <person name="Kurdoglu A.A."/>
            <person name="Matthies H.J."/>
            <person name="Rollo D."/>
            <person name="Stothard P."/>
            <person name="Blankenship R.E."/>
            <person name="Bauer C.E."/>
            <person name="Touchman J.W."/>
        </authorList>
    </citation>
    <scope>NUCLEOTIDE SEQUENCE [LARGE SCALE GENOMIC DNA]</scope>
    <source>
        <strain evidence="2">ATCC 51521 / SW</strain>
    </source>
</reference>
<name>B6IXX0_RHOCS</name>
<protein>
    <submittedName>
        <fullName evidence="1">Uncharacterized protein</fullName>
    </submittedName>
</protein>
<dbReference type="AlphaFoldDB" id="B6IXX0"/>
<dbReference type="EMBL" id="CP000613">
    <property type="protein sequence ID" value="ACJ01144.1"/>
    <property type="molecule type" value="Genomic_DNA"/>
</dbReference>
<organism evidence="1 2">
    <name type="scientific">Rhodospirillum centenum (strain ATCC 51521 / SW)</name>
    <dbReference type="NCBI Taxonomy" id="414684"/>
    <lineage>
        <taxon>Bacteria</taxon>
        <taxon>Pseudomonadati</taxon>
        <taxon>Pseudomonadota</taxon>
        <taxon>Alphaproteobacteria</taxon>
        <taxon>Rhodospirillales</taxon>
        <taxon>Rhodospirillaceae</taxon>
        <taxon>Rhodospirillum</taxon>
    </lineage>
</organism>
<evidence type="ECO:0000313" key="1">
    <source>
        <dbReference type="EMBL" id="ACJ01144.1"/>
    </source>
</evidence>
<dbReference type="Proteomes" id="UP000001591">
    <property type="component" value="Chromosome"/>
</dbReference>
<gene>
    <name evidence="1" type="ordered locus">RC1_3801</name>
</gene>
<evidence type="ECO:0000313" key="2">
    <source>
        <dbReference type="Proteomes" id="UP000001591"/>
    </source>
</evidence>
<accession>B6IXX0</accession>
<dbReference type="KEGG" id="rce:RC1_3801"/>
<dbReference type="HOGENOM" id="CLU_1018935_0_0_5"/>
<proteinExistence type="predicted"/>
<sequence length="273" mass="30129">MLADLEGGLAGEVRLDPDLPESHFLALHRFKGLRPLFEEVEFFIAVIATHAEGLDPRKRRNADEQLDLLRRRLARLHLESAAPLLRLLERKHEPLPLGTRYVLESWLSGLDRMEQDLVSARAQPDWPALDALLGEVRSLSLALHQRAPDLPDFSAAAETPAQQPVLPPRLPVTHPPHPAPAVADRHPVPEVVTLVLQRREGAVFVDGSSSGPLMAEIHRLGLGPALVDVLGVRPALLPMLLAGHDPIPLDRIDPAVAFLRDALGEQRFHLVRP</sequence>
<keyword evidence="2" id="KW-1185">Reference proteome</keyword>